<dbReference type="EMBL" id="JBEWLZ010000001">
    <property type="protein sequence ID" value="MET1488804.1"/>
    <property type="molecule type" value="Genomic_DNA"/>
</dbReference>
<protein>
    <submittedName>
        <fullName evidence="1">DUF6156 family protein</fullName>
    </submittedName>
</protein>
<dbReference type="RefSeq" id="WP_345927246.1">
    <property type="nucleotide sequence ID" value="NZ_JBDIVF010000003.1"/>
</dbReference>
<accession>A0ABV2CLM5</accession>
<evidence type="ECO:0000313" key="2">
    <source>
        <dbReference type="Proteomes" id="UP001548590"/>
    </source>
</evidence>
<name>A0ABV2CLM5_9RHOO</name>
<dbReference type="Pfam" id="PF19653">
    <property type="entry name" value="DUF6156"/>
    <property type="match status" value="1"/>
</dbReference>
<dbReference type="InterPro" id="IPR046154">
    <property type="entry name" value="DUF6156"/>
</dbReference>
<gene>
    <name evidence="1" type="ORF">ABVT11_03110</name>
</gene>
<dbReference type="Proteomes" id="UP001548590">
    <property type="component" value="Unassembled WGS sequence"/>
</dbReference>
<comment type="caution">
    <text evidence="1">The sequence shown here is derived from an EMBL/GenBank/DDBJ whole genome shotgun (WGS) entry which is preliminary data.</text>
</comment>
<keyword evidence="2" id="KW-1185">Reference proteome</keyword>
<organism evidence="1 2">
    <name type="scientific">Uliginosibacterium paludis</name>
    <dbReference type="NCBI Taxonomy" id="1615952"/>
    <lineage>
        <taxon>Bacteria</taxon>
        <taxon>Pseudomonadati</taxon>
        <taxon>Pseudomonadota</taxon>
        <taxon>Betaproteobacteria</taxon>
        <taxon>Rhodocyclales</taxon>
        <taxon>Zoogloeaceae</taxon>
        <taxon>Uliginosibacterium</taxon>
    </lineage>
</organism>
<reference evidence="1 2" key="1">
    <citation type="submission" date="2024-07" db="EMBL/GenBank/DDBJ databases">
        <title>Uliginosibacterium paludis KCTC:42655.</title>
        <authorList>
            <person name="Kim M.K."/>
        </authorList>
    </citation>
    <scope>NUCLEOTIDE SEQUENCE [LARGE SCALE GENOMIC DNA]</scope>
    <source>
        <strain evidence="1 2">KCTC 42655</strain>
    </source>
</reference>
<evidence type="ECO:0000313" key="1">
    <source>
        <dbReference type="EMBL" id="MET1488804.1"/>
    </source>
</evidence>
<sequence length="91" mass="10600">MSTRYFLSYSGVSLPLRLVEEIPEAALRNRNTWFRADYDEAGRLCRIEKCVYGETEMTHEYLYDTAGRMVEARVMTGDEDETQILRLDLPA</sequence>
<proteinExistence type="predicted"/>